<feature type="transmembrane region" description="Helical" evidence="7">
    <location>
        <begin position="185"/>
        <end position="209"/>
    </location>
</feature>
<evidence type="ECO:0000256" key="2">
    <source>
        <dbReference type="ARBA" id="ARBA00022475"/>
    </source>
</evidence>
<proteinExistence type="inferred from homology"/>
<organism evidence="9 10">
    <name type="scientific">Mordavella massiliensis</name>
    <dbReference type="NCBI Taxonomy" id="1871024"/>
    <lineage>
        <taxon>Bacteria</taxon>
        <taxon>Bacillati</taxon>
        <taxon>Bacillota</taxon>
        <taxon>Clostridia</taxon>
        <taxon>Eubacteriales</taxon>
        <taxon>Clostridiaceae</taxon>
        <taxon>Mordavella</taxon>
    </lineage>
</organism>
<evidence type="ECO:0000256" key="5">
    <source>
        <dbReference type="ARBA" id="ARBA00023136"/>
    </source>
</evidence>
<comment type="caution">
    <text evidence="9">The sequence shown here is derived from an EMBL/GenBank/DDBJ whole genome shotgun (WGS) entry which is preliminary data.</text>
</comment>
<gene>
    <name evidence="9" type="ORF">H6A20_02320</name>
</gene>
<evidence type="ECO:0000256" key="7">
    <source>
        <dbReference type="SAM" id="Phobius"/>
    </source>
</evidence>
<dbReference type="Pfam" id="PF02687">
    <property type="entry name" value="FtsX"/>
    <property type="match status" value="1"/>
</dbReference>
<dbReference type="PANTHER" id="PTHR30572">
    <property type="entry name" value="MEMBRANE COMPONENT OF TRANSPORTER-RELATED"/>
    <property type="match status" value="1"/>
</dbReference>
<dbReference type="AlphaFoldDB" id="A0A939BFZ3"/>
<keyword evidence="2" id="KW-1003">Cell membrane</keyword>
<dbReference type="PANTHER" id="PTHR30572:SF4">
    <property type="entry name" value="ABC TRANSPORTER PERMEASE YTRF"/>
    <property type="match status" value="1"/>
</dbReference>
<name>A0A939BFZ3_9CLOT</name>
<evidence type="ECO:0000256" key="4">
    <source>
        <dbReference type="ARBA" id="ARBA00022989"/>
    </source>
</evidence>
<evidence type="ECO:0000256" key="3">
    <source>
        <dbReference type="ARBA" id="ARBA00022692"/>
    </source>
</evidence>
<evidence type="ECO:0000259" key="8">
    <source>
        <dbReference type="Pfam" id="PF02687"/>
    </source>
</evidence>
<comment type="similarity">
    <text evidence="6">Belongs to the ABC-4 integral membrane protein family.</text>
</comment>
<feature type="transmembrane region" description="Helical" evidence="7">
    <location>
        <begin position="233"/>
        <end position="254"/>
    </location>
</feature>
<protein>
    <submittedName>
        <fullName evidence="9">ABC transporter permease</fullName>
    </submittedName>
</protein>
<keyword evidence="5 7" id="KW-0472">Membrane</keyword>
<dbReference type="RefSeq" id="WP_204905546.1">
    <property type="nucleotide sequence ID" value="NZ_JACJKS010000002.1"/>
</dbReference>
<dbReference type="GO" id="GO:0005886">
    <property type="term" value="C:plasma membrane"/>
    <property type="evidence" value="ECO:0007669"/>
    <property type="project" value="UniProtKB-SubCell"/>
</dbReference>
<dbReference type="Proteomes" id="UP000705508">
    <property type="component" value="Unassembled WGS sequence"/>
</dbReference>
<evidence type="ECO:0000256" key="1">
    <source>
        <dbReference type="ARBA" id="ARBA00004651"/>
    </source>
</evidence>
<evidence type="ECO:0000256" key="6">
    <source>
        <dbReference type="ARBA" id="ARBA00038076"/>
    </source>
</evidence>
<evidence type="ECO:0000313" key="10">
    <source>
        <dbReference type="Proteomes" id="UP000705508"/>
    </source>
</evidence>
<keyword evidence="4 7" id="KW-1133">Transmembrane helix</keyword>
<reference evidence="9" key="2">
    <citation type="journal article" date="2021" name="Sci. Rep.">
        <title>The distribution of antibiotic resistance genes in chicken gut microbiota commensals.</title>
        <authorList>
            <person name="Juricova H."/>
            <person name="Matiasovicova J."/>
            <person name="Kubasova T."/>
            <person name="Cejkova D."/>
            <person name="Rychlik I."/>
        </authorList>
    </citation>
    <scope>NUCLEOTIDE SEQUENCE</scope>
    <source>
        <strain evidence="9">An582</strain>
    </source>
</reference>
<feature type="domain" description="ABC3 transporter permease C-terminal" evidence="8">
    <location>
        <begin position="189"/>
        <end position="292"/>
    </location>
</feature>
<dbReference type="GO" id="GO:0022857">
    <property type="term" value="F:transmembrane transporter activity"/>
    <property type="evidence" value="ECO:0007669"/>
    <property type="project" value="TreeGrafter"/>
</dbReference>
<comment type="subcellular location">
    <subcellularLocation>
        <location evidence="1">Cell membrane</location>
        <topology evidence="1">Multi-pass membrane protein</topology>
    </subcellularLocation>
</comment>
<keyword evidence="3 7" id="KW-0812">Transmembrane</keyword>
<sequence>MQRPLFRPDPEDISRIRQMSDGKIHCTTAAFLVTFSGEDALEYAYVLSDQISRGSAYVGSRARQWIREEKIPDAKEAEGGICIRGAWYQTETSFPDHVLPLGCFDRPLEIENCIVLSSEELPVTREEANVQCVMTIGSQKENGPFAENLLQYLNEKYGEEYSFYFSNQQYEKEYLVEYLSLIPGYLGKVAVILIFIMAVGYAGILKLFFLKRRSELAICSACGAPRRSIVKEVILEIAAICLGGCVIGTGVGTILTETVELGLPVRPDLRSCLIALVLALTMTFLQSVLVLLPLKQGGIYAALRETGK</sequence>
<dbReference type="EMBL" id="JACJKS010000002">
    <property type="protein sequence ID" value="MBM6947500.1"/>
    <property type="molecule type" value="Genomic_DNA"/>
</dbReference>
<dbReference type="InterPro" id="IPR050250">
    <property type="entry name" value="Macrolide_Exporter_MacB"/>
</dbReference>
<feature type="transmembrane region" description="Helical" evidence="7">
    <location>
        <begin position="274"/>
        <end position="294"/>
    </location>
</feature>
<accession>A0A939BFZ3</accession>
<reference evidence="9" key="1">
    <citation type="submission" date="2020-08" db="EMBL/GenBank/DDBJ databases">
        <authorList>
            <person name="Cejkova D."/>
            <person name="Kubasova T."/>
            <person name="Jahodarova E."/>
            <person name="Rychlik I."/>
        </authorList>
    </citation>
    <scope>NUCLEOTIDE SEQUENCE</scope>
    <source>
        <strain evidence="9">An582</strain>
    </source>
</reference>
<dbReference type="InterPro" id="IPR003838">
    <property type="entry name" value="ABC3_permease_C"/>
</dbReference>
<evidence type="ECO:0000313" key="9">
    <source>
        <dbReference type="EMBL" id="MBM6947500.1"/>
    </source>
</evidence>